<comment type="caution">
    <text evidence="2">The sequence shown here is derived from an EMBL/GenBank/DDBJ whole genome shotgun (WGS) entry which is preliminary data.</text>
</comment>
<sequence length="76" mass="8756">PTTPRRWRPSSSRRSSCASKRTLRARRSRRCRRILSSTARRTREVMPSSLDLPMVTIPSRRRSPAQCSKEAEGSKD</sequence>
<dbReference type="AlphaFoldDB" id="A0AAV5U8W5"/>
<feature type="region of interest" description="Disordered" evidence="1">
    <location>
        <begin position="1"/>
        <end position="30"/>
    </location>
</feature>
<proteinExistence type="predicted"/>
<accession>A0AAV5U8W5</accession>
<feature type="non-terminal residue" evidence="2">
    <location>
        <position position="1"/>
    </location>
</feature>
<gene>
    <name evidence="2" type="ORF">PENTCL1PPCAC_25176</name>
</gene>
<evidence type="ECO:0000313" key="3">
    <source>
        <dbReference type="Proteomes" id="UP001432027"/>
    </source>
</evidence>
<protein>
    <submittedName>
        <fullName evidence="2">Uncharacterized protein</fullName>
    </submittedName>
</protein>
<dbReference type="Proteomes" id="UP001432027">
    <property type="component" value="Unassembled WGS sequence"/>
</dbReference>
<feature type="region of interest" description="Disordered" evidence="1">
    <location>
        <begin position="53"/>
        <end position="76"/>
    </location>
</feature>
<evidence type="ECO:0000256" key="1">
    <source>
        <dbReference type="SAM" id="MobiDB-lite"/>
    </source>
</evidence>
<organism evidence="2 3">
    <name type="scientific">Pristionchus entomophagus</name>
    <dbReference type="NCBI Taxonomy" id="358040"/>
    <lineage>
        <taxon>Eukaryota</taxon>
        <taxon>Metazoa</taxon>
        <taxon>Ecdysozoa</taxon>
        <taxon>Nematoda</taxon>
        <taxon>Chromadorea</taxon>
        <taxon>Rhabditida</taxon>
        <taxon>Rhabditina</taxon>
        <taxon>Diplogasteromorpha</taxon>
        <taxon>Diplogasteroidea</taxon>
        <taxon>Neodiplogasteridae</taxon>
        <taxon>Pristionchus</taxon>
    </lineage>
</organism>
<name>A0AAV5U8W5_9BILA</name>
<keyword evidence="3" id="KW-1185">Reference proteome</keyword>
<dbReference type="EMBL" id="BTSX01000006">
    <property type="protein sequence ID" value="GMT03002.1"/>
    <property type="molecule type" value="Genomic_DNA"/>
</dbReference>
<reference evidence="2" key="1">
    <citation type="submission" date="2023-10" db="EMBL/GenBank/DDBJ databases">
        <title>Genome assembly of Pristionchus species.</title>
        <authorList>
            <person name="Yoshida K."/>
            <person name="Sommer R.J."/>
        </authorList>
    </citation>
    <scope>NUCLEOTIDE SEQUENCE</scope>
    <source>
        <strain evidence="2">RS0144</strain>
    </source>
</reference>
<feature type="compositionally biased region" description="Basic residues" evidence="1">
    <location>
        <begin position="21"/>
        <end position="30"/>
    </location>
</feature>
<feature type="compositionally biased region" description="Low complexity" evidence="1">
    <location>
        <begin position="9"/>
        <end position="20"/>
    </location>
</feature>
<evidence type="ECO:0000313" key="2">
    <source>
        <dbReference type="EMBL" id="GMT03002.1"/>
    </source>
</evidence>